<comment type="function">
    <text evidence="11">Plays an essential role in chain termination during de novo fatty acid synthesis.</text>
</comment>
<dbReference type="Proteomes" id="UP000077202">
    <property type="component" value="Unassembled WGS sequence"/>
</dbReference>
<keyword evidence="8" id="KW-0809">Transit peptide</keyword>
<evidence type="ECO:0000256" key="5">
    <source>
        <dbReference type="ARBA" id="ARBA00022640"/>
    </source>
</evidence>
<proteinExistence type="inferred from homology"/>
<keyword evidence="5 11" id="KW-0934">Plastid</keyword>
<evidence type="ECO:0000256" key="3">
    <source>
        <dbReference type="ARBA" id="ARBA00022516"/>
    </source>
</evidence>
<evidence type="ECO:0000313" key="15">
    <source>
        <dbReference type="EMBL" id="OAE34915.1"/>
    </source>
</evidence>
<keyword evidence="10 11" id="KW-0275">Fatty acid biosynthesis</keyword>
<dbReference type="Pfam" id="PF20791">
    <property type="entry name" value="Acyl-ACP_TE_C"/>
    <property type="match status" value="1"/>
</dbReference>
<feature type="region of interest" description="Disordered" evidence="12">
    <location>
        <begin position="468"/>
        <end position="499"/>
    </location>
</feature>
<evidence type="ECO:0000256" key="7">
    <source>
        <dbReference type="ARBA" id="ARBA00022832"/>
    </source>
</evidence>
<dbReference type="SUPFAM" id="SSF54637">
    <property type="entry name" value="Thioesterase/thiol ester dehydrase-isomerase"/>
    <property type="match status" value="2"/>
</dbReference>
<protein>
    <recommendedName>
        <fullName evidence="11">Acyl-[acyl-carrier-protein] hydrolase</fullName>
        <ecNumber evidence="11">3.1.2.-</ecNumber>
    </recommendedName>
</protein>
<feature type="region of interest" description="Disordered" evidence="12">
    <location>
        <begin position="522"/>
        <end position="542"/>
    </location>
</feature>
<evidence type="ECO:0000256" key="9">
    <source>
        <dbReference type="ARBA" id="ARBA00023098"/>
    </source>
</evidence>
<dbReference type="PANTHER" id="PTHR31727">
    <property type="entry name" value="OLEOYL-ACYL CARRIER PROTEIN THIOESTERASE 1, CHLOROPLASTIC"/>
    <property type="match status" value="1"/>
</dbReference>
<dbReference type="GO" id="GO:0016297">
    <property type="term" value="F:fatty acyl-[ACP] hydrolase activity"/>
    <property type="evidence" value="ECO:0007669"/>
    <property type="project" value="InterPro"/>
</dbReference>
<dbReference type="Pfam" id="PF01643">
    <property type="entry name" value="Acyl-ACP_TE"/>
    <property type="match status" value="1"/>
</dbReference>
<comment type="similarity">
    <text evidence="2 11">Belongs to the acyl-ACP thioesterase family.</text>
</comment>
<dbReference type="EC" id="3.1.2.-" evidence="11"/>
<evidence type="ECO:0000256" key="11">
    <source>
        <dbReference type="RuleBase" id="RU363096"/>
    </source>
</evidence>
<dbReference type="GO" id="GO:0000036">
    <property type="term" value="F:acyl carrier activity"/>
    <property type="evidence" value="ECO:0007669"/>
    <property type="project" value="TreeGrafter"/>
</dbReference>
<evidence type="ECO:0000256" key="12">
    <source>
        <dbReference type="SAM" id="MobiDB-lite"/>
    </source>
</evidence>
<comment type="caution">
    <text evidence="15">The sequence shown here is derived from an EMBL/GenBank/DDBJ whole genome shotgun (WGS) entry which is preliminary data.</text>
</comment>
<feature type="domain" description="Acyl-ACP thioesterase-like C-terminal" evidence="14">
    <location>
        <begin position="379"/>
        <end position="467"/>
    </location>
</feature>
<evidence type="ECO:0000313" key="16">
    <source>
        <dbReference type="Proteomes" id="UP000077202"/>
    </source>
</evidence>
<evidence type="ECO:0000256" key="8">
    <source>
        <dbReference type="ARBA" id="ARBA00022946"/>
    </source>
</evidence>
<dbReference type="PANTHER" id="PTHR31727:SF5">
    <property type="entry name" value="ACYL-[ACYL-CARRIER-PROTEIN] HYDROLASE"/>
    <property type="match status" value="1"/>
</dbReference>
<keyword evidence="9 11" id="KW-0443">Lipid metabolism</keyword>
<dbReference type="Gene3D" id="3.10.129.10">
    <property type="entry name" value="Hotdog Thioesterase"/>
    <property type="match status" value="1"/>
</dbReference>
<dbReference type="InterPro" id="IPR029069">
    <property type="entry name" value="HotDog_dom_sf"/>
</dbReference>
<reference evidence="15" key="1">
    <citation type="submission" date="2016-03" db="EMBL/GenBank/DDBJ databases">
        <title>Mechanisms controlling the formation of the plant cell surface in tip-growing cells are functionally conserved among land plants.</title>
        <authorList>
            <person name="Honkanen S."/>
            <person name="Jones V.A."/>
            <person name="Morieri G."/>
            <person name="Champion C."/>
            <person name="Hetherington A.J."/>
            <person name="Kelly S."/>
            <person name="Saint-Marcoux D."/>
            <person name="Proust H."/>
            <person name="Prescott H."/>
            <person name="Dolan L."/>
        </authorList>
    </citation>
    <scope>NUCLEOTIDE SEQUENCE [LARGE SCALE GENOMIC DNA]</scope>
    <source>
        <tissue evidence="15">Whole gametophyte</tissue>
    </source>
</reference>
<keyword evidence="3 11" id="KW-0444">Lipid biosynthesis</keyword>
<organism evidence="15 16">
    <name type="scientific">Marchantia polymorpha subsp. ruderalis</name>
    <dbReference type="NCBI Taxonomy" id="1480154"/>
    <lineage>
        <taxon>Eukaryota</taxon>
        <taxon>Viridiplantae</taxon>
        <taxon>Streptophyta</taxon>
        <taxon>Embryophyta</taxon>
        <taxon>Marchantiophyta</taxon>
        <taxon>Marchantiopsida</taxon>
        <taxon>Marchantiidae</taxon>
        <taxon>Marchantiales</taxon>
        <taxon>Marchantiaceae</taxon>
        <taxon>Marchantia</taxon>
    </lineage>
</organism>
<feature type="domain" description="Acyl-ACP thioesterase N-terminal hotdog" evidence="13">
    <location>
        <begin position="220"/>
        <end position="353"/>
    </location>
</feature>
<evidence type="ECO:0000259" key="13">
    <source>
        <dbReference type="Pfam" id="PF01643"/>
    </source>
</evidence>
<evidence type="ECO:0000259" key="14">
    <source>
        <dbReference type="Pfam" id="PF20791"/>
    </source>
</evidence>
<feature type="compositionally biased region" description="Basic and acidic residues" evidence="12">
    <location>
        <begin position="533"/>
        <end position="542"/>
    </location>
</feature>
<feature type="compositionally biased region" description="Polar residues" evidence="12">
    <location>
        <begin position="472"/>
        <end position="484"/>
    </location>
</feature>
<keyword evidence="16" id="KW-1185">Reference proteome</keyword>
<gene>
    <name evidence="15" type="ORF">AXG93_400s1100</name>
</gene>
<keyword evidence="7 11" id="KW-0276">Fatty acid metabolism</keyword>
<dbReference type="GO" id="GO:0009507">
    <property type="term" value="C:chloroplast"/>
    <property type="evidence" value="ECO:0007669"/>
    <property type="project" value="UniProtKB-SubCell"/>
</dbReference>
<accession>A0A176WQW1</accession>
<sequence length="542" mass="61373">MGSGTGRRAQQQSRILEEPTSLDERRRRAQPLEIFAKWLTFALWRIFFIPASVGETALRRGQLAFELVGDEVLSRNGSRLESRWALRCGFDVGLTGPATQSNDFSHSTFLGRECNDTTTVERHGKSWPDERLRQRFCGQHGGNTNNKPVDICRDKTVGEEDFGLSRDGSVSNLNLGADDQVTASCGNSLSYDKKEDIRIRRQLETLAALRQGRILGDSQIFRQTCVIRSYEVNAEGRTSVDTILSLFQEVALNHVSLLGISGTGFGATKGMNENRLIWVITRLHVEVDRYPAWPEAVEIDSWVAKSGKNGMRRDWLLREYSTGHVIARATSTWALMHEDTRRLAKLPDVVRDEITPVFIERCALHEGVFDRISKLDDTADYIKLNLTSCRNDLDVNKHINNVKYMRWVMESVPPSTSETHELSTVTLEYRRECQLEDIVESLTNSTAVVGNMHPYQENRVQSCHHIDGTAIPSGSNKTSQIIPNSSDREQQQQQGSELQSSTLQYTHLLRKQSNSDEIVRGRTVWTAKSKKSKNLEHDRTHS</sequence>
<dbReference type="AlphaFoldDB" id="A0A176WQW1"/>
<dbReference type="CDD" id="cd00586">
    <property type="entry name" value="4HBT"/>
    <property type="match status" value="1"/>
</dbReference>
<evidence type="ECO:0000256" key="6">
    <source>
        <dbReference type="ARBA" id="ARBA00022801"/>
    </source>
</evidence>
<dbReference type="EMBL" id="LVLJ01000301">
    <property type="protein sequence ID" value="OAE34915.1"/>
    <property type="molecule type" value="Genomic_DNA"/>
</dbReference>
<evidence type="ECO:0000256" key="10">
    <source>
        <dbReference type="ARBA" id="ARBA00023160"/>
    </source>
</evidence>
<dbReference type="InterPro" id="IPR049427">
    <property type="entry name" value="Acyl-ACP_TE_C"/>
</dbReference>
<evidence type="ECO:0000256" key="1">
    <source>
        <dbReference type="ARBA" id="ARBA00004229"/>
    </source>
</evidence>
<keyword evidence="4 11" id="KW-0150">Chloroplast</keyword>
<evidence type="ECO:0000256" key="4">
    <source>
        <dbReference type="ARBA" id="ARBA00022528"/>
    </source>
</evidence>
<feature type="region of interest" description="Disordered" evidence="12">
    <location>
        <begin position="1"/>
        <end position="22"/>
    </location>
</feature>
<comment type="subcellular location">
    <subcellularLocation>
        <location evidence="1 11">Plastid</location>
        <location evidence="1 11">Chloroplast</location>
    </subcellularLocation>
</comment>
<name>A0A176WQW1_MARPO</name>
<dbReference type="InterPro" id="IPR002864">
    <property type="entry name" value="Acyl-ACP_thioesterase_NHD"/>
</dbReference>
<evidence type="ECO:0000256" key="2">
    <source>
        <dbReference type="ARBA" id="ARBA00006500"/>
    </source>
</evidence>
<dbReference type="InterPro" id="IPR045023">
    <property type="entry name" value="FATA/B"/>
</dbReference>
<keyword evidence="6 11" id="KW-0378">Hydrolase</keyword>